<accession>A0A6G8R1F6</accession>
<keyword evidence="2" id="KW-1185">Reference proteome</keyword>
<dbReference type="KEGG" id="vg:77927876"/>
<protein>
    <submittedName>
        <fullName evidence="1">Major tail protein</fullName>
    </submittedName>
</protein>
<proteinExistence type="predicted"/>
<gene>
    <name evidence="1" type="primary">39</name>
    <name evidence="1" type="ORF">SEA_WAKANDA_39</name>
</gene>
<organism evidence="1 2">
    <name type="scientific">Streptomyces phage Wakanda</name>
    <dbReference type="NCBI Taxonomy" id="2713267"/>
    <lineage>
        <taxon>Viruses</taxon>
        <taxon>Duplodnaviria</taxon>
        <taxon>Heunggongvirae</taxon>
        <taxon>Uroviricota</taxon>
        <taxon>Caudoviricetes</taxon>
        <taxon>Stanwilliamsviridae</taxon>
        <taxon>Loccivirinae</taxon>
        <taxon>Wakandavirus</taxon>
        <taxon>Wakandavirus wakanda</taxon>
    </lineage>
</organism>
<name>A0A6G8R1F6_9CAUD</name>
<dbReference type="EMBL" id="MT024865">
    <property type="protein sequence ID" value="QIN94032.1"/>
    <property type="molecule type" value="Genomic_DNA"/>
</dbReference>
<dbReference type="Proteomes" id="UP000501266">
    <property type="component" value="Segment"/>
</dbReference>
<dbReference type="GeneID" id="77927876"/>
<sequence>MNGIYRFYQGGKLIAEHKNLITDEGKRLVLRYMAGQSPSLGGAIALGVGGLAASTSDVRLRFEVYRANVLLRNADYSTKRVLFKGEIEQEVEFTIYEAGLWSTTSNTLGTPDSQIITTFDLETEAWTNVTADSTNARTSASAVRVDATASSTTSPRVEADLDLSGYSTEDEFALAIYKPDGNVTDVSLVFANAITGGQFKLTKSIAALTNGAYHVVYFRKGDFVATGSISWDNIDTLGVDVTAGATGGYVILDGIRVEDTDTPDQDHILVSRTVLTSPLVKTSTAPMEVEYSLEFNVA</sequence>
<dbReference type="RefSeq" id="YP_010652122.1">
    <property type="nucleotide sequence ID" value="NC_070785.1"/>
</dbReference>
<evidence type="ECO:0000313" key="1">
    <source>
        <dbReference type="EMBL" id="QIN94032.1"/>
    </source>
</evidence>
<reference evidence="1 2" key="1">
    <citation type="submission" date="2020-02" db="EMBL/GenBank/DDBJ databases">
        <authorList>
            <person name="Bullock J.N."/>
            <person name="Barnes M.L."/>
            <person name="Kankolongo K.M."/>
            <person name="Dejene B.A."/>
            <person name="Lindsay P.E."/>
            <person name="Bhuiyan S."/>
            <person name="Nayek S."/>
            <person name="Hughes L.E."/>
            <person name="Garlena R.A."/>
            <person name="Russell D.A."/>
            <person name="Pope W.H."/>
            <person name="Jacobs-Sera D."/>
            <person name="Hatfull G.F."/>
        </authorList>
    </citation>
    <scope>NUCLEOTIDE SEQUENCE [LARGE SCALE GENOMIC DNA]</scope>
</reference>
<evidence type="ECO:0000313" key="2">
    <source>
        <dbReference type="Proteomes" id="UP000501266"/>
    </source>
</evidence>